<reference evidence="2" key="1">
    <citation type="submission" date="2019-02" db="EMBL/GenBank/DDBJ databases">
        <authorList>
            <person name="Gruber-Vodicka R. H."/>
            <person name="Seah K. B. B."/>
        </authorList>
    </citation>
    <scope>NUCLEOTIDE SEQUENCE</scope>
    <source>
        <strain evidence="2">BECK_BY2</strain>
        <strain evidence="1">BECK_BY3</strain>
    </source>
</reference>
<evidence type="ECO:0000313" key="2">
    <source>
        <dbReference type="EMBL" id="VFK69839.1"/>
    </source>
</evidence>
<proteinExistence type="predicted"/>
<dbReference type="InterPro" id="IPR006429">
    <property type="entry name" value="Phage_lambda_portal"/>
</dbReference>
<dbReference type="GO" id="GO:0005198">
    <property type="term" value="F:structural molecule activity"/>
    <property type="evidence" value="ECO:0007669"/>
    <property type="project" value="InterPro"/>
</dbReference>
<gene>
    <name evidence="2" type="ORF">BECKTUN1418E_GA0071001_12166</name>
    <name evidence="1" type="ORF">BECKTUN1418F_GA0071002_12176</name>
</gene>
<dbReference type="EMBL" id="CAADFY010000217">
    <property type="protein sequence ID" value="VFK60517.1"/>
    <property type="molecule type" value="Genomic_DNA"/>
</dbReference>
<accession>A0A451AUW0</accession>
<protein>
    <submittedName>
        <fullName evidence="2">Phage portal protein, lambda family</fullName>
    </submittedName>
</protein>
<evidence type="ECO:0000313" key="1">
    <source>
        <dbReference type="EMBL" id="VFK60517.1"/>
    </source>
</evidence>
<dbReference type="AlphaFoldDB" id="A0A451AUW0"/>
<organism evidence="2">
    <name type="scientific">Candidatus Kentrum sp. TUN</name>
    <dbReference type="NCBI Taxonomy" id="2126343"/>
    <lineage>
        <taxon>Bacteria</taxon>
        <taxon>Pseudomonadati</taxon>
        <taxon>Pseudomonadota</taxon>
        <taxon>Gammaproteobacteria</taxon>
        <taxon>Candidatus Kentrum</taxon>
    </lineage>
</organism>
<name>A0A451AUW0_9GAMM</name>
<sequence length="66" mass="7304">MLHVFEPDRLGQTRDKTGIAAILAKSKTLGRFQDVNLEAAIVNAIYAAIIKKRVRPRPGRGSIGRF</sequence>
<dbReference type="Pfam" id="PF05136">
    <property type="entry name" value="Phage_portal_2"/>
    <property type="match status" value="1"/>
</dbReference>
<dbReference type="GO" id="GO:0019068">
    <property type="term" value="P:virion assembly"/>
    <property type="evidence" value="ECO:0007669"/>
    <property type="project" value="InterPro"/>
</dbReference>
<dbReference type="EMBL" id="CAADFV010000216">
    <property type="protein sequence ID" value="VFK69839.1"/>
    <property type="molecule type" value="Genomic_DNA"/>
</dbReference>